<organism evidence="3">
    <name type="scientific">Singulisphaera sp. Ch08</name>
    <dbReference type="NCBI Taxonomy" id="3120278"/>
    <lineage>
        <taxon>Bacteria</taxon>
        <taxon>Pseudomonadati</taxon>
        <taxon>Planctomycetota</taxon>
        <taxon>Planctomycetia</taxon>
        <taxon>Isosphaerales</taxon>
        <taxon>Isosphaeraceae</taxon>
        <taxon>Singulisphaera</taxon>
    </lineage>
</organism>
<feature type="region of interest" description="Disordered" evidence="1">
    <location>
        <begin position="314"/>
        <end position="334"/>
    </location>
</feature>
<accession>A0AAU7CMF3</accession>
<dbReference type="SUPFAM" id="SSF46689">
    <property type="entry name" value="Homeodomain-like"/>
    <property type="match status" value="1"/>
</dbReference>
<dbReference type="InterPro" id="IPR009057">
    <property type="entry name" value="Homeodomain-like_sf"/>
</dbReference>
<dbReference type="EMBL" id="CP155447">
    <property type="protein sequence ID" value="XBH06282.1"/>
    <property type="molecule type" value="Genomic_DNA"/>
</dbReference>
<dbReference type="AlphaFoldDB" id="A0AAU7CMF3"/>
<name>A0AAU7CMF3_9BACT</name>
<sequence length="334" mass="37181">MPGTAAKVRVSERQWAILQELSRSRTVAKGIGQRALILVRGVQGLLNDQIALEVELNRQQVGVWRRRWHEAWDSLCVWECTEPHRLREAILAVLADAPRSGSPGKVTAEQVAQILAVACESPKLSGRPIARWTHRELRDEVVKRKIVDSLSVAQVGRYLKQSALQPHRSKMWLNTTEKNPETFEREAATVCQTYLDAPRKAAADGVHTVSVDEATSLQALERNAPDKPVQPGSVAKQEFEYTRHGTTTLTAGLDVVTGQILSPTLEATRTEAEFVDHIARTVNQDSTGEWIFIADNLNTHASESLVRWVAKQCGDDDPLGKKRSRDSRVHEIAT</sequence>
<dbReference type="Pfam" id="PF13565">
    <property type="entry name" value="HTH_32"/>
    <property type="match status" value="1"/>
</dbReference>
<evidence type="ECO:0000259" key="2">
    <source>
        <dbReference type="Pfam" id="PF13358"/>
    </source>
</evidence>
<evidence type="ECO:0000256" key="1">
    <source>
        <dbReference type="SAM" id="MobiDB-lite"/>
    </source>
</evidence>
<evidence type="ECO:0000313" key="3">
    <source>
        <dbReference type="EMBL" id="XBH06282.1"/>
    </source>
</evidence>
<dbReference type="InterPro" id="IPR038717">
    <property type="entry name" value="Tc1-like_DDE_dom"/>
</dbReference>
<feature type="domain" description="Tc1-like transposase DDE" evidence="2">
    <location>
        <begin position="209"/>
        <end position="312"/>
    </location>
</feature>
<proteinExistence type="predicted"/>
<reference evidence="3" key="1">
    <citation type="submission" date="2024-05" db="EMBL/GenBank/DDBJ databases">
        <title>Planctomycetes of the genus Singulisphaera possess chitinolytic capabilities.</title>
        <authorList>
            <person name="Ivanova A."/>
        </authorList>
    </citation>
    <scope>NUCLEOTIDE SEQUENCE</scope>
    <source>
        <strain evidence="3">Ch08T</strain>
    </source>
</reference>
<gene>
    <name evidence="3" type="ORF">V5E97_09655</name>
</gene>
<protein>
    <submittedName>
        <fullName evidence="3">Helix-turn-helix domain-containing protein</fullName>
    </submittedName>
</protein>
<dbReference type="Pfam" id="PF13358">
    <property type="entry name" value="DDE_3"/>
    <property type="match status" value="1"/>
</dbReference>
<dbReference type="RefSeq" id="WP_406699132.1">
    <property type="nucleotide sequence ID" value="NZ_CP155447.1"/>
</dbReference>